<organism evidence="8 9">
    <name type="scientific">Nocardioides jishulii</name>
    <dbReference type="NCBI Taxonomy" id="2575440"/>
    <lineage>
        <taxon>Bacteria</taxon>
        <taxon>Bacillati</taxon>
        <taxon>Actinomycetota</taxon>
        <taxon>Actinomycetes</taxon>
        <taxon>Propionibacteriales</taxon>
        <taxon>Nocardioidaceae</taxon>
        <taxon>Nocardioides</taxon>
    </lineage>
</organism>
<dbReference type="EMBL" id="SZPY01000001">
    <property type="protein sequence ID" value="TKI64467.1"/>
    <property type="molecule type" value="Genomic_DNA"/>
</dbReference>
<feature type="region of interest" description="Disordered" evidence="6">
    <location>
        <begin position="118"/>
        <end position="141"/>
    </location>
</feature>
<evidence type="ECO:0000313" key="8">
    <source>
        <dbReference type="EMBL" id="TKI64467.1"/>
    </source>
</evidence>
<dbReference type="AlphaFoldDB" id="A0A4U2YSL4"/>
<evidence type="ECO:0000256" key="7">
    <source>
        <dbReference type="SAM" id="Phobius"/>
    </source>
</evidence>
<evidence type="ECO:0000313" key="9">
    <source>
        <dbReference type="Proteomes" id="UP000307808"/>
    </source>
</evidence>
<dbReference type="Pfam" id="PF03788">
    <property type="entry name" value="LrgA"/>
    <property type="match status" value="1"/>
</dbReference>
<keyword evidence="5 7" id="KW-0472">Membrane</keyword>
<feature type="compositionally biased region" description="Pro residues" evidence="6">
    <location>
        <begin position="122"/>
        <end position="131"/>
    </location>
</feature>
<evidence type="ECO:0000256" key="4">
    <source>
        <dbReference type="ARBA" id="ARBA00022989"/>
    </source>
</evidence>
<dbReference type="OrthoDB" id="3176438at2"/>
<dbReference type="PANTHER" id="PTHR33931:SF2">
    <property type="entry name" value="HOLIN-LIKE PROTEIN CIDA"/>
    <property type="match status" value="1"/>
</dbReference>
<feature type="transmembrane region" description="Helical" evidence="7">
    <location>
        <begin position="25"/>
        <end position="42"/>
    </location>
</feature>
<dbReference type="GO" id="GO:0005886">
    <property type="term" value="C:plasma membrane"/>
    <property type="evidence" value="ECO:0007669"/>
    <property type="project" value="UniProtKB-SubCell"/>
</dbReference>
<proteinExistence type="predicted"/>
<keyword evidence="3 7" id="KW-0812">Transmembrane</keyword>
<keyword evidence="2" id="KW-1003">Cell membrane</keyword>
<dbReference type="PANTHER" id="PTHR33931">
    <property type="entry name" value="HOLIN-LIKE PROTEIN CIDA-RELATED"/>
    <property type="match status" value="1"/>
</dbReference>
<feature type="transmembrane region" description="Helical" evidence="7">
    <location>
        <begin position="62"/>
        <end position="79"/>
    </location>
</feature>
<evidence type="ECO:0000256" key="1">
    <source>
        <dbReference type="ARBA" id="ARBA00004651"/>
    </source>
</evidence>
<dbReference type="InterPro" id="IPR005538">
    <property type="entry name" value="LrgA/CidA"/>
</dbReference>
<name>A0A4U2YSL4_9ACTN</name>
<feature type="transmembrane region" description="Helical" evidence="7">
    <location>
        <begin position="85"/>
        <end position="106"/>
    </location>
</feature>
<comment type="subcellular location">
    <subcellularLocation>
        <location evidence="1">Cell membrane</location>
        <topology evidence="1">Multi-pass membrane protein</topology>
    </subcellularLocation>
</comment>
<keyword evidence="9" id="KW-1185">Reference proteome</keyword>
<evidence type="ECO:0000256" key="5">
    <source>
        <dbReference type="ARBA" id="ARBA00023136"/>
    </source>
</evidence>
<dbReference type="Proteomes" id="UP000307808">
    <property type="component" value="Unassembled WGS sequence"/>
</dbReference>
<gene>
    <name evidence="8" type="ORF">FC770_04890</name>
</gene>
<sequence>MIRGLTVLLLCQVVGELLVDVAHLPVPGPVVGMVLLFGWLQWRRPSKESGVVRAADGLLKHLQLFFVPAGVGIVAYAALLRDDALPIGVALAGSWLAGLALVGWVVQVWGREHAEAATLPSAGPPTAPPPASAGDGGGPDA</sequence>
<protein>
    <submittedName>
        <fullName evidence="8">CidA/LrgA family protein</fullName>
    </submittedName>
</protein>
<keyword evidence="4 7" id="KW-1133">Transmembrane helix</keyword>
<accession>A0A4U2YSL4</accession>
<evidence type="ECO:0000256" key="3">
    <source>
        <dbReference type="ARBA" id="ARBA00022692"/>
    </source>
</evidence>
<dbReference type="RefSeq" id="WP_137064926.1">
    <property type="nucleotide sequence ID" value="NZ_CP040748.1"/>
</dbReference>
<evidence type="ECO:0000256" key="6">
    <source>
        <dbReference type="SAM" id="MobiDB-lite"/>
    </source>
</evidence>
<comment type="caution">
    <text evidence="8">The sequence shown here is derived from an EMBL/GenBank/DDBJ whole genome shotgun (WGS) entry which is preliminary data.</text>
</comment>
<evidence type="ECO:0000256" key="2">
    <source>
        <dbReference type="ARBA" id="ARBA00022475"/>
    </source>
</evidence>
<reference evidence="8 9" key="1">
    <citation type="submission" date="2019-04" db="EMBL/GenBank/DDBJ databases">
        <authorList>
            <person name="Dong K."/>
        </authorList>
    </citation>
    <scope>NUCLEOTIDE SEQUENCE [LARGE SCALE GENOMIC DNA]</scope>
    <source>
        <strain evidence="9">dk3543</strain>
    </source>
</reference>